<sequence length="185" mass="20954">MLILETSRLVLRPWQDSDRVPFAAVNADARVRKYYYPSLLTAAETNELIDEANEQFAKEGFSFLAVERKVDGALIGGAGLSRPGPEVPGNFPLEIGWILGHAYWRQGYATEISQRCLYFAWQELRADCVIGYTSAINTPSRRAMEKIGMIRVDDGDFDDITVPPGNILRPHVLYRIDRPKQEIHE</sequence>
<dbReference type="EMBL" id="JAADZA010000054">
    <property type="protein sequence ID" value="NEV14841.1"/>
    <property type="molecule type" value="Genomic_DNA"/>
</dbReference>
<dbReference type="InterPro" id="IPR016181">
    <property type="entry name" value="Acyl_CoA_acyltransferase"/>
</dbReference>
<keyword evidence="3" id="KW-0808">Transferase</keyword>
<dbReference type="Pfam" id="PF13302">
    <property type="entry name" value="Acetyltransf_3"/>
    <property type="match status" value="1"/>
</dbReference>
<evidence type="ECO:0000313" key="3">
    <source>
        <dbReference type="EMBL" id="NEV14841.1"/>
    </source>
</evidence>
<feature type="domain" description="N-acetyltransferase" evidence="1">
    <location>
        <begin position="9"/>
        <end position="179"/>
    </location>
</feature>
<evidence type="ECO:0000313" key="5">
    <source>
        <dbReference type="Proteomes" id="UP000526625"/>
    </source>
</evidence>
<reference evidence="2 5" key="2">
    <citation type="submission" date="2020-08" db="EMBL/GenBank/DDBJ databases">
        <title>Genomic Encyclopedia of Type Strains, Phase IV (KMG-V): Genome sequencing to study the core and pangenomes of soil and plant-associated prokaryotes.</title>
        <authorList>
            <person name="Whitman W."/>
        </authorList>
    </citation>
    <scope>NUCLEOTIDE SEQUENCE [LARGE SCALE GENOMIC DNA]</scope>
    <source>
        <strain evidence="2 5">SEMIA 4059</strain>
    </source>
</reference>
<dbReference type="EMBL" id="JACHBF010000007">
    <property type="protein sequence ID" value="MBB6492478.1"/>
    <property type="molecule type" value="Genomic_DNA"/>
</dbReference>
<dbReference type="SUPFAM" id="SSF55729">
    <property type="entry name" value="Acyl-CoA N-acyltransferases (Nat)"/>
    <property type="match status" value="1"/>
</dbReference>
<name>A0A6P1CEH9_RHITR</name>
<dbReference type="InterPro" id="IPR051531">
    <property type="entry name" value="N-acetyltransferase"/>
</dbReference>
<dbReference type="Proteomes" id="UP000471190">
    <property type="component" value="Unassembled WGS sequence"/>
</dbReference>
<dbReference type="PANTHER" id="PTHR43792:SF1">
    <property type="entry name" value="N-ACETYLTRANSFERASE DOMAIN-CONTAINING PROTEIN"/>
    <property type="match status" value="1"/>
</dbReference>
<proteinExistence type="predicted"/>
<dbReference type="InterPro" id="IPR000182">
    <property type="entry name" value="GNAT_dom"/>
</dbReference>
<dbReference type="RefSeq" id="WP_041678199.1">
    <property type="nucleotide sequence ID" value="NZ_JAADZA010000054.1"/>
</dbReference>
<evidence type="ECO:0000259" key="1">
    <source>
        <dbReference type="PROSITE" id="PS51186"/>
    </source>
</evidence>
<comment type="caution">
    <text evidence="3">The sequence shown here is derived from an EMBL/GenBank/DDBJ whole genome shotgun (WGS) entry which is preliminary data.</text>
</comment>
<protein>
    <submittedName>
        <fullName evidence="3">GNAT family N-acetyltransferase</fullName>
    </submittedName>
    <submittedName>
        <fullName evidence="2">RimJ/RimL family protein N-acetyltransferase</fullName>
    </submittedName>
</protein>
<accession>A0A6P1CEH9</accession>
<dbReference type="Gene3D" id="3.40.630.30">
    <property type="match status" value="1"/>
</dbReference>
<reference evidence="3 4" key="1">
    <citation type="submission" date="2020-02" db="EMBL/GenBank/DDBJ databases">
        <title>Draft genome sequence of Rhizobium tropici.</title>
        <authorList>
            <person name="Khayi S."/>
            <person name="Jemo M."/>
        </authorList>
    </citation>
    <scope>NUCLEOTIDE SEQUENCE [LARGE SCALE GENOMIC DNA]</scope>
    <source>
        <strain evidence="3 4">A12</strain>
    </source>
</reference>
<dbReference type="Proteomes" id="UP000526625">
    <property type="component" value="Unassembled WGS sequence"/>
</dbReference>
<dbReference type="PROSITE" id="PS51186">
    <property type="entry name" value="GNAT"/>
    <property type="match status" value="1"/>
</dbReference>
<evidence type="ECO:0000313" key="4">
    <source>
        <dbReference type="Proteomes" id="UP000471190"/>
    </source>
</evidence>
<gene>
    <name evidence="2" type="ORF">GGD45_002885</name>
    <name evidence="3" type="ORF">GXW80_28085</name>
</gene>
<dbReference type="GO" id="GO:0016747">
    <property type="term" value="F:acyltransferase activity, transferring groups other than amino-acyl groups"/>
    <property type="evidence" value="ECO:0007669"/>
    <property type="project" value="InterPro"/>
</dbReference>
<organism evidence="3 4">
    <name type="scientific">Rhizobium tropici</name>
    <dbReference type="NCBI Taxonomy" id="398"/>
    <lineage>
        <taxon>Bacteria</taxon>
        <taxon>Pseudomonadati</taxon>
        <taxon>Pseudomonadota</taxon>
        <taxon>Alphaproteobacteria</taxon>
        <taxon>Hyphomicrobiales</taxon>
        <taxon>Rhizobiaceae</taxon>
        <taxon>Rhizobium/Agrobacterium group</taxon>
        <taxon>Rhizobium</taxon>
    </lineage>
</organism>
<dbReference type="AlphaFoldDB" id="A0A6P1CEH9"/>
<evidence type="ECO:0000313" key="2">
    <source>
        <dbReference type="EMBL" id="MBB6492478.1"/>
    </source>
</evidence>
<dbReference type="PANTHER" id="PTHR43792">
    <property type="entry name" value="GNAT FAMILY, PUTATIVE (AFU_ORTHOLOGUE AFUA_3G00765)-RELATED-RELATED"/>
    <property type="match status" value="1"/>
</dbReference>
<keyword evidence="5" id="KW-1185">Reference proteome</keyword>